<name>A0A6H2A4V8_9ZZZZ</name>
<dbReference type="EMBL" id="MT144518">
    <property type="protein sequence ID" value="QJA54565.1"/>
    <property type="molecule type" value="Genomic_DNA"/>
</dbReference>
<reference evidence="2" key="1">
    <citation type="submission" date="2020-03" db="EMBL/GenBank/DDBJ databases">
        <title>The deep terrestrial virosphere.</title>
        <authorList>
            <person name="Holmfeldt K."/>
            <person name="Nilsson E."/>
            <person name="Simone D."/>
            <person name="Lopez-Fernandez M."/>
            <person name="Wu X."/>
            <person name="de Brujin I."/>
            <person name="Lundin D."/>
            <person name="Andersson A."/>
            <person name="Bertilsson S."/>
            <person name="Dopson M."/>
        </authorList>
    </citation>
    <scope>NUCLEOTIDE SEQUENCE</scope>
    <source>
        <strain evidence="2">TM448A05280</strain>
    </source>
</reference>
<evidence type="ECO:0000256" key="1">
    <source>
        <dbReference type="SAM" id="Coils"/>
    </source>
</evidence>
<feature type="coiled-coil region" evidence="1">
    <location>
        <begin position="69"/>
        <end position="96"/>
    </location>
</feature>
<gene>
    <name evidence="2" type="ORF">TM448A05280_0005</name>
</gene>
<accession>A0A6H2A4V8</accession>
<dbReference type="AlphaFoldDB" id="A0A6H2A4V8"/>
<organism evidence="2">
    <name type="scientific">viral metagenome</name>
    <dbReference type="NCBI Taxonomy" id="1070528"/>
    <lineage>
        <taxon>unclassified sequences</taxon>
        <taxon>metagenomes</taxon>
        <taxon>organismal metagenomes</taxon>
    </lineage>
</organism>
<evidence type="ECO:0000313" key="2">
    <source>
        <dbReference type="EMBL" id="QJA54565.1"/>
    </source>
</evidence>
<keyword evidence="1" id="KW-0175">Coiled coil</keyword>
<protein>
    <submittedName>
        <fullName evidence="2">Uncharacterized protein</fullName>
    </submittedName>
</protein>
<proteinExistence type="predicted"/>
<sequence>MSVRDHFPGPWIGDDVEKLLEARSQRIAAIEAELAEARLGVERASRYAGEFQGALSANEETLGKVCDDRDNYKSQLAEARAEVERLRGLVETAYNEGFNEGMNEVQRYKGGASFYDSKSRQALEES</sequence>